<feature type="domain" description="STAS" evidence="1">
    <location>
        <begin position="16"/>
        <end position="65"/>
    </location>
</feature>
<reference evidence="2" key="1">
    <citation type="journal article" date="2015" name="PeerJ">
        <title>First genomic representation of candidate bacterial phylum KSB3 points to enhanced environmental sensing as a trigger of wastewater bulking.</title>
        <authorList>
            <person name="Sekiguchi Y."/>
            <person name="Ohashi A."/>
            <person name="Parks D.H."/>
            <person name="Yamauchi T."/>
            <person name="Tyson G.W."/>
            <person name="Hugenholtz P."/>
        </authorList>
    </citation>
    <scope>NUCLEOTIDE SEQUENCE [LARGE SCALE GENOMIC DNA]</scope>
</reference>
<protein>
    <recommendedName>
        <fullName evidence="1">STAS domain-containing protein</fullName>
    </recommendedName>
</protein>
<gene>
    <name evidence="2" type="ORF">U14_01365</name>
</gene>
<evidence type="ECO:0000259" key="1">
    <source>
        <dbReference type="PROSITE" id="PS50801"/>
    </source>
</evidence>
<dbReference type="EMBL" id="DF820456">
    <property type="protein sequence ID" value="GAK50138.1"/>
    <property type="molecule type" value="Genomic_DNA"/>
</dbReference>
<organism evidence="2">
    <name type="scientific">Candidatus Moduliflexus flocculans</name>
    <dbReference type="NCBI Taxonomy" id="1499966"/>
    <lineage>
        <taxon>Bacteria</taxon>
        <taxon>Candidatus Moduliflexota</taxon>
        <taxon>Candidatus Moduliflexia</taxon>
        <taxon>Candidatus Moduliflexales</taxon>
        <taxon>Candidatus Moduliflexaceae</taxon>
    </lineage>
</organism>
<proteinExistence type="predicted"/>
<sequence length="106" mass="11921">MTYSEAGFQIVLTGNVVEFSGKLEKSSYEKVDEFLRNIDQTVSAPMCILDLRQLLFLNSSGIRSLATFMLGSPKQFELRINPEITWQKESIPTLTYLKPNAICLAA</sequence>
<name>A0A0S6VRX7_9BACT</name>
<dbReference type="Proteomes" id="UP000030700">
    <property type="component" value="Unassembled WGS sequence"/>
</dbReference>
<dbReference type="PROSITE" id="PS50801">
    <property type="entry name" value="STAS"/>
    <property type="match status" value="1"/>
</dbReference>
<dbReference type="SUPFAM" id="SSF52091">
    <property type="entry name" value="SpoIIaa-like"/>
    <property type="match status" value="1"/>
</dbReference>
<evidence type="ECO:0000313" key="3">
    <source>
        <dbReference type="Proteomes" id="UP000030700"/>
    </source>
</evidence>
<dbReference type="HOGENOM" id="CLU_2217828_0_0_0"/>
<dbReference type="AlphaFoldDB" id="A0A0S6VRX7"/>
<evidence type="ECO:0000313" key="2">
    <source>
        <dbReference type="EMBL" id="GAK50138.1"/>
    </source>
</evidence>
<dbReference type="STRING" id="1499966.U14_01365"/>
<keyword evidence="3" id="KW-1185">Reference proteome</keyword>
<dbReference type="InterPro" id="IPR002645">
    <property type="entry name" value="STAS_dom"/>
</dbReference>
<accession>A0A0S6VRX7</accession>
<dbReference type="InterPro" id="IPR036513">
    <property type="entry name" value="STAS_dom_sf"/>
</dbReference>